<dbReference type="Proteomes" id="UP001184853">
    <property type="component" value="Unassembled WGS sequence"/>
</dbReference>
<evidence type="ECO:0000313" key="3">
    <source>
        <dbReference type="Proteomes" id="UP001184853"/>
    </source>
</evidence>
<dbReference type="EMBL" id="JAVDQS010000011">
    <property type="protein sequence ID" value="MDR6406367.1"/>
    <property type="molecule type" value="Genomic_DNA"/>
</dbReference>
<name>A0ABU1LI26_9FLAO</name>
<reference evidence="2 3" key="1">
    <citation type="submission" date="2023-07" db="EMBL/GenBank/DDBJ databases">
        <title>Sorghum-associated microbial communities from plants grown in Nebraska, USA.</title>
        <authorList>
            <person name="Schachtman D."/>
        </authorList>
    </citation>
    <scope>NUCLEOTIDE SEQUENCE [LARGE SCALE GENOMIC DNA]</scope>
    <source>
        <strain evidence="2 3">DS1709</strain>
    </source>
</reference>
<proteinExistence type="predicted"/>
<keyword evidence="1" id="KW-0472">Membrane</keyword>
<protein>
    <submittedName>
        <fullName evidence="2">Membrane protein YqjE</fullName>
    </submittedName>
</protein>
<organism evidence="2 3">
    <name type="scientific">Chryseobacterium geocarposphaerae</name>
    <dbReference type="NCBI Taxonomy" id="1416776"/>
    <lineage>
        <taxon>Bacteria</taxon>
        <taxon>Pseudomonadati</taxon>
        <taxon>Bacteroidota</taxon>
        <taxon>Flavobacteriia</taxon>
        <taxon>Flavobacteriales</taxon>
        <taxon>Weeksellaceae</taxon>
        <taxon>Chryseobacterium group</taxon>
        <taxon>Chryseobacterium</taxon>
    </lineage>
</organism>
<comment type="caution">
    <text evidence="2">The sequence shown here is derived from an EMBL/GenBank/DDBJ whole genome shotgun (WGS) entry which is preliminary data.</text>
</comment>
<gene>
    <name evidence="2" type="ORF">J2781_003325</name>
</gene>
<feature type="transmembrane region" description="Helical" evidence="1">
    <location>
        <begin position="36"/>
        <end position="58"/>
    </location>
</feature>
<keyword evidence="3" id="KW-1185">Reference proteome</keyword>
<keyword evidence="1" id="KW-0812">Transmembrane</keyword>
<evidence type="ECO:0000256" key="1">
    <source>
        <dbReference type="SAM" id="Phobius"/>
    </source>
</evidence>
<accession>A0ABU1LI26</accession>
<keyword evidence="1" id="KW-1133">Transmembrane helix</keyword>
<feature type="transmembrane region" description="Helical" evidence="1">
    <location>
        <begin position="9"/>
        <end position="30"/>
    </location>
</feature>
<evidence type="ECO:0000313" key="2">
    <source>
        <dbReference type="EMBL" id="MDR6406367.1"/>
    </source>
</evidence>
<dbReference type="RefSeq" id="WP_062163224.1">
    <property type="nucleotide sequence ID" value="NZ_JAVDQS010000011.1"/>
</dbReference>
<sequence>MGILLITPFAILFAALAVIGLYISAIMILFKTKSGVLPYIALILFPILGPLGILLGNLKKIK</sequence>